<dbReference type="AlphaFoldDB" id="A0A388MF16"/>
<sequence>MEVNAWTADSNGPTEMCGVIPEINGGYTNDKSGWGILGKKDRRRKNKMARWLSPPVYSSGPEMPIDVREGVSVVLPEEGTWTDLEPAYETVMLDEKDAFLWIKTIWTKVSLTRLSPSLMNLEFRGTVEARGWVYVSQEMENVMVVGLVLGTAPDQLFKQAEREVVWAACQRAEMEMEKMEVRVELGDRKNMRRPIRTMRCVLPPFLVDAVFGTRDRLERICRSMTHLRLYQCVRQDFFRLSVEAGPFEGNLAEELAEVLNLLGTDKIFVPSRESMAREFQLRDCTFEGWKPRRIKGGVEMPLHAEYEWRGTTCDWVGLEIVPELSYLWIERVWNPIREEDGWEDITEGRVESVGTVVLSEQGWHLFCTTLTAGQDPMWLLEGAETRAQKAGERFANKGWDEVHSKVVMGGWKEFRPPCSRKRIWVPEFIVDWFGGFDHVAEVADTMRRVHIDYTWLSEEFYKTSLKYGPFHGDRA</sequence>
<proteinExistence type="predicted"/>
<protein>
    <submittedName>
        <fullName evidence="1">Uncharacterized protein</fullName>
    </submittedName>
</protein>
<gene>
    <name evidence="1" type="ORF">CBR_g59760</name>
</gene>
<dbReference type="Proteomes" id="UP000265515">
    <property type="component" value="Unassembled WGS sequence"/>
</dbReference>
<keyword evidence="2" id="KW-1185">Reference proteome</keyword>
<organism evidence="1 2">
    <name type="scientific">Chara braunii</name>
    <name type="common">Braun's stonewort</name>
    <dbReference type="NCBI Taxonomy" id="69332"/>
    <lineage>
        <taxon>Eukaryota</taxon>
        <taxon>Viridiplantae</taxon>
        <taxon>Streptophyta</taxon>
        <taxon>Charophyceae</taxon>
        <taxon>Charales</taxon>
        <taxon>Characeae</taxon>
        <taxon>Chara</taxon>
    </lineage>
</organism>
<reference evidence="1 2" key="1">
    <citation type="journal article" date="2018" name="Cell">
        <title>The Chara Genome: Secondary Complexity and Implications for Plant Terrestrialization.</title>
        <authorList>
            <person name="Nishiyama T."/>
            <person name="Sakayama H."/>
            <person name="Vries J.D."/>
            <person name="Buschmann H."/>
            <person name="Saint-Marcoux D."/>
            <person name="Ullrich K.K."/>
            <person name="Haas F.B."/>
            <person name="Vanderstraeten L."/>
            <person name="Becker D."/>
            <person name="Lang D."/>
            <person name="Vosolsobe S."/>
            <person name="Rombauts S."/>
            <person name="Wilhelmsson P.K.I."/>
            <person name="Janitza P."/>
            <person name="Kern R."/>
            <person name="Heyl A."/>
            <person name="Rumpler F."/>
            <person name="Villalobos L.I.A.C."/>
            <person name="Clay J.M."/>
            <person name="Skokan R."/>
            <person name="Toyoda A."/>
            <person name="Suzuki Y."/>
            <person name="Kagoshima H."/>
            <person name="Schijlen E."/>
            <person name="Tajeshwar N."/>
            <person name="Catarino B."/>
            <person name="Hetherington A.J."/>
            <person name="Saltykova A."/>
            <person name="Bonnot C."/>
            <person name="Breuninger H."/>
            <person name="Symeonidi A."/>
            <person name="Radhakrishnan G.V."/>
            <person name="Van Nieuwerburgh F."/>
            <person name="Deforce D."/>
            <person name="Chang C."/>
            <person name="Karol K.G."/>
            <person name="Hedrich R."/>
            <person name="Ulvskov P."/>
            <person name="Glockner G."/>
            <person name="Delwiche C.F."/>
            <person name="Petrasek J."/>
            <person name="Van de Peer Y."/>
            <person name="Friml J."/>
            <person name="Beilby M."/>
            <person name="Dolan L."/>
            <person name="Kohara Y."/>
            <person name="Sugano S."/>
            <person name="Fujiyama A."/>
            <person name="Delaux P.-M."/>
            <person name="Quint M."/>
            <person name="TheiBen G."/>
            <person name="Hagemann M."/>
            <person name="Harholt J."/>
            <person name="Dunand C."/>
            <person name="Zachgo S."/>
            <person name="Langdale J."/>
            <person name="Maumus F."/>
            <person name="Straeten D.V.D."/>
            <person name="Gould S.B."/>
            <person name="Rensing S.A."/>
        </authorList>
    </citation>
    <scope>NUCLEOTIDE SEQUENCE [LARGE SCALE GENOMIC DNA]</scope>
    <source>
        <strain evidence="1 2">S276</strain>
    </source>
</reference>
<name>A0A388MF16_CHABU</name>
<dbReference type="Gramene" id="GBG93157">
    <property type="protein sequence ID" value="GBG93157"/>
    <property type="gene ID" value="CBR_g59760"/>
</dbReference>
<accession>A0A388MF16</accession>
<dbReference type="EMBL" id="BFEA01001270">
    <property type="protein sequence ID" value="GBG93157.1"/>
    <property type="molecule type" value="Genomic_DNA"/>
</dbReference>
<comment type="caution">
    <text evidence="1">The sequence shown here is derived from an EMBL/GenBank/DDBJ whole genome shotgun (WGS) entry which is preliminary data.</text>
</comment>
<evidence type="ECO:0000313" key="2">
    <source>
        <dbReference type="Proteomes" id="UP000265515"/>
    </source>
</evidence>
<evidence type="ECO:0000313" key="1">
    <source>
        <dbReference type="EMBL" id="GBG93157.1"/>
    </source>
</evidence>